<dbReference type="Proteomes" id="UP000285961">
    <property type="component" value="Unassembled WGS sequence"/>
</dbReference>
<gene>
    <name evidence="2" type="ORF">C4532_16915</name>
</gene>
<reference evidence="2 3" key="1">
    <citation type="journal article" date="2017" name="ISME J.">
        <title>Energy and carbon metabolisms in a deep terrestrial subsurface fluid microbial community.</title>
        <authorList>
            <person name="Momper L."/>
            <person name="Jungbluth S.P."/>
            <person name="Lee M.D."/>
            <person name="Amend J.P."/>
        </authorList>
    </citation>
    <scope>NUCLEOTIDE SEQUENCE [LARGE SCALE GENOMIC DNA]</scope>
    <source>
        <strain evidence="2">SURF_17</strain>
    </source>
</reference>
<proteinExistence type="predicted"/>
<keyword evidence="1" id="KW-0472">Membrane</keyword>
<sequence>MGIIVEDVERTALSLGFGILFAMIPTLYLAAEDARRVNAKIRHALLSDSKSQLEPGSGGR</sequence>
<evidence type="ECO:0000256" key="1">
    <source>
        <dbReference type="SAM" id="Phobius"/>
    </source>
</evidence>
<name>A0A419ER79_9BACT</name>
<organism evidence="2 3">
    <name type="scientific">Candidatus Abyssobacteria bacterium SURF_17</name>
    <dbReference type="NCBI Taxonomy" id="2093361"/>
    <lineage>
        <taxon>Bacteria</taxon>
        <taxon>Pseudomonadati</taxon>
        <taxon>Candidatus Hydrogenedentota</taxon>
        <taxon>Candidatus Abyssobacteria</taxon>
    </lineage>
</organism>
<keyword evidence="1" id="KW-1133">Transmembrane helix</keyword>
<evidence type="ECO:0000313" key="2">
    <source>
        <dbReference type="EMBL" id="RJP65907.1"/>
    </source>
</evidence>
<keyword evidence="1" id="KW-0812">Transmembrane</keyword>
<evidence type="ECO:0000313" key="3">
    <source>
        <dbReference type="Proteomes" id="UP000285961"/>
    </source>
</evidence>
<protein>
    <submittedName>
        <fullName evidence="2">Uncharacterized protein</fullName>
    </submittedName>
</protein>
<comment type="caution">
    <text evidence="2">The sequence shown here is derived from an EMBL/GenBank/DDBJ whole genome shotgun (WGS) entry which is preliminary data.</text>
</comment>
<accession>A0A419ER79</accession>
<dbReference type="EMBL" id="QZKI01000121">
    <property type="protein sequence ID" value="RJP65907.1"/>
    <property type="molecule type" value="Genomic_DNA"/>
</dbReference>
<feature type="transmembrane region" description="Helical" evidence="1">
    <location>
        <begin position="12"/>
        <end position="31"/>
    </location>
</feature>
<dbReference type="AlphaFoldDB" id="A0A419ER79"/>